<dbReference type="Pfam" id="PF13407">
    <property type="entry name" value="Peripla_BP_4"/>
    <property type="match status" value="1"/>
</dbReference>
<comment type="subcellular location">
    <subcellularLocation>
        <location evidence="1">Cell envelope</location>
    </subcellularLocation>
</comment>
<feature type="signal peptide" evidence="9">
    <location>
        <begin position="1"/>
        <end position="27"/>
    </location>
</feature>
<evidence type="ECO:0000256" key="7">
    <source>
        <dbReference type="ARBA" id="ARBA00025060"/>
    </source>
</evidence>
<dbReference type="GO" id="GO:0030288">
    <property type="term" value="C:outer membrane-bounded periplasmic space"/>
    <property type="evidence" value="ECO:0007669"/>
    <property type="project" value="TreeGrafter"/>
</dbReference>
<dbReference type="PANTHER" id="PTHR30036:SF7">
    <property type="entry name" value="ABC TRANSPORTER PERIPLASMIC-BINDING PROTEIN YPHF"/>
    <property type="match status" value="1"/>
</dbReference>
<dbReference type="AlphaFoldDB" id="A0A540VMM3"/>
<feature type="compositionally biased region" description="Low complexity" evidence="8">
    <location>
        <begin position="27"/>
        <end position="41"/>
    </location>
</feature>
<dbReference type="InterPro" id="IPR050555">
    <property type="entry name" value="Bact_Solute-Bind_Prot2"/>
</dbReference>
<feature type="region of interest" description="Disordered" evidence="8">
    <location>
        <begin position="27"/>
        <end position="61"/>
    </location>
</feature>
<dbReference type="Proteomes" id="UP000317371">
    <property type="component" value="Unassembled WGS sequence"/>
</dbReference>
<evidence type="ECO:0000256" key="3">
    <source>
        <dbReference type="ARBA" id="ARBA00011262"/>
    </source>
</evidence>
<accession>A0A540VMM3</accession>
<dbReference type="GO" id="GO:0030246">
    <property type="term" value="F:carbohydrate binding"/>
    <property type="evidence" value="ECO:0007669"/>
    <property type="project" value="TreeGrafter"/>
</dbReference>
<dbReference type="InParanoid" id="A0A540VMM3"/>
<evidence type="ECO:0000256" key="9">
    <source>
        <dbReference type="SAM" id="SignalP"/>
    </source>
</evidence>
<dbReference type="PANTHER" id="PTHR30036">
    <property type="entry name" value="D-XYLOSE-BINDING PERIPLASMIC PROTEIN"/>
    <property type="match status" value="1"/>
</dbReference>
<evidence type="ECO:0000256" key="2">
    <source>
        <dbReference type="ARBA" id="ARBA00007639"/>
    </source>
</evidence>
<dbReference type="Gene3D" id="3.40.50.2300">
    <property type="match status" value="2"/>
</dbReference>
<protein>
    <recommendedName>
        <fullName evidence="4">Autoinducer 2-binding protein LsrB</fullName>
    </recommendedName>
</protein>
<proteinExistence type="inferred from homology"/>
<dbReference type="RefSeq" id="WP_141608230.1">
    <property type="nucleotide sequence ID" value="NZ_VIGC02000001.1"/>
</dbReference>
<dbReference type="PROSITE" id="PS51257">
    <property type="entry name" value="PROKAR_LIPOPROTEIN"/>
    <property type="match status" value="1"/>
</dbReference>
<comment type="function">
    <text evidence="7">Part of the ABC transporter complex LsrABCD involved in autoinducer 2 (AI-2) import. Binds AI-2 and delivers it to the LsrC and LsrD permeases.</text>
</comment>
<dbReference type="InterPro" id="IPR025997">
    <property type="entry name" value="SBP_2_dom"/>
</dbReference>
<dbReference type="OrthoDB" id="9795981at2"/>
<reference evidence="11 12" key="1">
    <citation type="submission" date="2019-06" db="EMBL/GenBank/DDBJ databases">
        <title>Genome sequence of Litorilinea aerophila BAA-2444.</title>
        <authorList>
            <person name="Maclea K.S."/>
            <person name="Maurais E.G."/>
            <person name="Iannazzi L.C."/>
        </authorList>
    </citation>
    <scope>NUCLEOTIDE SEQUENCE [LARGE SCALE GENOMIC DNA]</scope>
    <source>
        <strain evidence="11 12">ATCC BAA-2444</strain>
    </source>
</reference>
<gene>
    <name evidence="11" type="ORF">FKZ61_01165</name>
</gene>
<feature type="compositionally biased region" description="Basic and acidic residues" evidence="8">
    <location>
        <begin position="42"/>
        <end position="60"/>
    </location>
</feature>
<dbReference type="InterPro" id="IPR028082">
    <property type="entry name" value="Peripla_BP_I"/>
</dbReference>
<name>A0A540VMM3_9CHLR</name>
<evidence type="ECO:0000313" key="12">
    <source>
        <dbReference type="Proteomes" id="UP000317371"/>
    </source>
</evidence>
<comment type="subunit">
    <text evidence="3">The complex is composed of two ATP-binding proteins (LsrA), two transmembrane proteins (LsrC and LsrD) and a solute-binding protein (LsrB).</text>
</comment>
<keyword evidence="6" id="KW-0574">Periplasm</keyword>
<organism evidence="11 12">
    <name type="scientific">Litorilinea aerophila</name>
    <dbReference type="NCBI Taxonomy" id="1204385"/>
    <lineage>
        <taxon>Bacteria</taxon>
        <taxon>Bacillati</taxon>
        <taxon>Chloroflexota</taxon>
        <taxon>Caldilineae</taxon>
        <taxon>Caldilineales</taxon>
        <taxon>Caldilineaceae</taxon>
        <taxon>Litorilinea</taxon>
    </lineage>
</organism>
<evidence type="ECO:0000256" key="8">
    <source>
        <dbReference type="SAM" id="MobiDB-lite"/>
    </source>
</evidence>
<sequence>MRHTKLYALVGLLLALALVLTACPAPAQPGAAPSQPEPAATEEAHEEATAEPTAEEHAEEATVVTDVELPEGWDGGWTVNAPDLAGQPIQVYDIPKLIGIDYFNATYKGMQEAAEELGNVTVTQDGPTEGRVDRQIEFIENFITQGADAIVFASNDPVAIAPVLEKALSQGIRVIGYDADAEPQARQFFVNQATFEAIGKALVESMVAQVGEDAQVAIVTSSLTAPNQNAWIEEMTKYRDANYPNLEFVDIRPSEEDQNLAFSVTNDLLLAYPDLAGVFGLSSVAFPGAAEAVKQAGKCGQVAVVGLSTPNVMRSYVKEGCVKDVVLWNPVDLGYATIYAVRAVIDGTLKPGDTEFEAGRLGTLQVQGSQILLGDPFIYTAENIDDFNF</sequence>
<dbReference type="GO" id="GO:0043190">
    <property type="term" value="C:ATP-binding cassette (ABC) transporter complex"/>
    <property type="evidence" value="ECO:0007669"/>
    <property type="project" value="InterPro"/>
</dbReference>
<feature type="domain" description="Periplasmic binding protein" evidence="10">
    <location>
        <begin position="94"/>
        <end position="347"/>
    </location>
</feature>
<dbReference type="CDD" id="cd20003">
    <property type="entry name" value="PBP1_LsrB_Quorum_Sensing"/>
    <property type="match status" value="1"/>
</dbReference>
<evidence type="ECO:0000313" key="11">
    <source>
        <dbReference type="EMBL" id="TQE98017.1"/>
    </source>
</evidence>
<keyword evidence="12" id="KW-1185">Reference proteome</keyword>
<evidence type="ECO:0000256" key="6">
    <source>
        <dbReference type="ARBA" id="ARBA00022764"/>
    </source>
</evidence>
<evidence type="ECO:0000256" key="5">
    <source>
        <dbReference type="ARBA" id="ARBA00022729"/>
    </source>
</evidence>
<evidence type="ECO:0000256" key="1">
    <source>
        <dbReference type="ARBA" id="ARBA00004196"/>
    </source>
</evidence>
<feature type="chain" id="PRO_5022032729" description="Autoinducer 2-binding protein LsrB" evidence="9">
    <location>
        <begin position="28"/>
        <end position="389"/>
    </location>
</feature>
<keyword evidence="5 9" id="KW-0732">Signal</keyword>
<comment type="similarity">
    <text evidence="2">Belongs to the bacterial solute-binding protein 2 family.</text>
</comment>
<comment type="caution">
    <text evidence="11">The sequence shown here is derived from an EMBL/GenBank/DDBJ whole genome shotgun (WGS) entry which is preliminary data.</text>
</comment>
<dbReference type="InterPro" id="IPR030159">
    <property type="entry name" value="LsrB"/>
</dbReference>
<dbReference type="EMBL" id="VIGC01000001">
    <property type="protein sequence ID" value="TQE98017.1"/>
    <property type="molecule type" value="Genomic_DNA"/>
</dbReference>
<evidence type="ECO:0000256" key="4">
    <source>
        <dbReference type="ARBA" id="ARBA00014452"/>
    </source>
</evidence>
<evidence type="ECO:0000259" key="10">
    <source>
        <dbReference type="Pfam" id="PF13407"/>
    </source>
</evidence>
<dbReference type="SUPFAM" id="SSF53822">
    <property type="entry name" value="Periplasmic binding protein-like I"/>
    <property type="match status" value="1"/>
</dbReference>